<dbReference type="GO" id="GO:0015740">
    <property type="term" value="P:C4-dicarboxylate transport"/>
    <property type="evidence" value="ECO:0007669"/>
    <property type="project" value="TreeGrafter"/>
</dbReference>
<dbReference type="RefSeq" id="WP_147704865.1">
    <property type="nucleotide sequence ID" value="NZ_VDUY01000005.1"/>
</dbReference>
<evidence type="ECO:0000256" key="6">
    <source>
        <dbReference type="ARBA" id="ARBA00022989"/>
    </source>
</evidence>
<evidence type="ECO:0000313" key="11">
    <source>
        <dbReference type="EMBL" id="TXL64616.1"/>
    </source>
</evidence>
<comment type="function">
    <text evidence="9">Part of the tripartite ATP-independent periplasmic (TRAP) transport system.</text>
</comment>
<feature type="transmembrane region" description="Helical" evidence="9">
    <location>
        <begin position="21"/>
        <end position="40"/>
    </location>
</feature>
<evidence type="ECO:0000256" key="4">
    <source>
        <dbReference type="ARBA" id="ARBA00022519"/>
    </source>
</evidence>
<dbReference type="AlphaFoldDB" id="A0A5C8NTY0"/>
<dbReference type="PANTHER" id="PTHR35011">
    <property type="entry name" value="2,3-DIKETO-L-GULONATE TRAP TRANSPORTER SMALL PERMEASE PROTEIN YIAM"/>
    <property type="match status" value="1"/>
</dbReference>
<evidence type="ECO:0000256" key="5">
    <source>
        <dbReference type="ARBA" id="ARBA00022692"/>
    </source>
</evidence>
<evidence type="ECO:0000313" key="12">
    <source>
        <dbReference type="Proteomes" id="UP000321548"/>
    </source>
</evidence>
<keyword evidence="6 9" id="KW-1133">Transmembrane helix</keyword>
<evidence type="ECO:0000256" key="7">
    <source>
        <dbReference type="ARBA" id="ARBA00023136"/>
    </source>
</evidence>
<dbReference type="InterPro" id="IPR055348">
    <property type="entry name" value="DctQ"/>
</dbReference>
<keyword evidence="12" id="KW-1185">Reference proteome</keyword>
<organism evidence="11 12">
    <name type="scientific">Zeimonas arvi</name>
    <dbReference type="NCBI Taxonomy" id="2498847"/>
    <lineage>
        <taxon>Bacteria</taxon>
        <taxon>Pseudomonadati</taxon>
        <taxon>Pseudomonadota</taxon>
        <taxon>Betaproteobacteria</taxon>
        <taxon>Burkholderiales</taxon>
        <taxon>Burkholderiaceae</taxon>
        <taxon>Zeimonas</taxon>
    </lineage>
</organism>
<dbReference type="EMBL" id="VDUY01000005">
    <property type="protein sequence ID" value="TXL64616.1"/>
    <property type="molecule type" value="Genomic_DNA"/>
</dbReference>
<comment type="subunit">
    <text evidence="9">The complex comprises the extracytoplasmic solute receptor protein and the two transmembrane proteins.</text>
</comment>
<name>A0A5C8NTY0_9BURK</name>
<dbReference type="GO" id="GO:0022857">
    <property type="term" value="F:transmembrane transporter activity"/>
    <property type="evidence" value="ECO:0007669"/>
    <property type="project" value="UniProtKB-UniRule"/>
</dbReference>
<keyword evidence="4 9" id="KW-0997">Cell inner membrane</keyword>
<dbReference type="GO" id="GO:0005886">
    <property type="term" value="C:plasma membrane"/>
    <property type="evidence" value="ECO:0007669"/>
    <property type="project" value="UniProtKB-SubCell"/>
</dbReference>
<sequence length="178" mass="19057">MIARNRALMAALERILRAIGVACLLAVMAIVFCDVGARYLMNAPFPWSYELIGMYLMPAMFYFAVSDTLAADHHIAVDLLRPAMPPWLARGVEVLGGLAMAGVFSVIVWLFASSSLEKWASGAVVMGAVEWPSWIPDAIVALGSAVIALRLLGRAVGHALSLVTGKALIALPARVEDH</sequence>
<keyword evidence="2 9" id="KW-0813">Transport</keyword>
<reference evidence="11 12" key="1">
    <citation type="submission" date="2019-06" db="EMBL/GenBank/DDBJ databases">
        <title>Quisquiliibacterium sp. nov., isolated from a maize field.</title>
        <authorList>
            <person name="Lin S.-Y."/>
            <person name="Tsai C.-F."/>
            <person name="Young C.-C."/>
        </authorList>
    </citation>
    <scope>NUCLEOTIDE SEQUENCE [LARGE SCALE GENOMIC DNA]</scope>
    <source>
        <strain evidence="11 12">CC-CFT501</strain>
    </source>
</reference>
<dbReference type="Proteomes" id="UP000321548">
    <property type="component" value="Unassembled WGS sequence"/>
</dbReference>
<evidence type="ECO:0000256" key="3">
    <source>
        <dbReference type="ARBA" id="ARBA00022475"/>
    </source>
</evidence>
<evidence type="ECO:0000256" key="8">
    <source>
        <dbReference type="ARBA" id="ARBA00038436"/>
    </source>
</evidence>
<evidence type="ECO:0000256" key="9">
    <source>
        <dbReference type="RuleBase" id="RU369079"/>
    </source>
</evidence>
<keyword evidence="5 9" id="KW-0812">Transmembrane</keyword>
<accession>A0A5C8NTY0</accession>
<dbReference type="OrthoDB" id="8559033at2"/>
<gene>
    <name evidence="11" type="ORF">FHP08_12760</name>
</gene>
<dbReference type="Pfam" id="PF04290">
    <property type="entry name" value="DctQ"/>
    <property type="match status" value="1"/>
</dbReference>
<feature type="transmembrane region" description="Helical" evidence="9">
    <location>
        <begin position="52"/>
        <end position="71"/>
    </location>
</feature>
<proteinExistence type="inferred from homology"/>
<keyword evidence="3" id="KW-1003">Cell membrane</keyword>
<evidence type="ECO:0000256" key="1">
    <source>
        <dbReference type="ARBA" id="ARBA00004429"/>
    </source>
</evidence>
<feature type="transmembrane region" description="Helical" evidence="9">
    <location>
        <begin position="131"/>
        <end position="152"/>
    </location>
</feature>
<evidence type="ECO:0000259" key="10">
    <source>
        <dbReference type="Pfam" id="PF04290"/>
    </source>
</evidence>
<protein>
    <recommendedName>
        <fullName evidence="9">TRAP transporter small permease protein</fullName>
    </recommendedName>
</protein>
<comment type="subcellular location">
    <subcellularLocation>
        <location evidence="1 9">Cell inner membrane</location>
        <topology evidence="1 9">Multi-pass membrane protein</topology>
    </subcellularLocation>
</comment>
<keyword evidence="7 9" id="KW-0472">Membrane</keyword>
<feature type="domain" description="Tripartite ATP-independent periplasmic transporters DctQ component" evidence="10">
    <location>
        <begin position="28"/>
        <end position="157"/>
    </location>
</feature>
<comment type="similarity">
    <text evidence="8 9">Belongs to the TRAP transporter small permease family.</text>
</comment>
<evidence type="ECO:0000256" key="2">
    <source>
        <dbReference type="ARBA" id="ARBA00022448"/>
    </source>
</evidence>
<feature type="transmembrane region" description="Helical" evidence="9">
    <location>
        <begin position="92"/>
        <end position="111"/>
    </location>
</feature>
<comment type="caution">
    <text evidence="11">The sequence shown here is derived from an EMBL/GenBank/DDBJ whole genome shotgun (WGS) entry which is preliminary data.</text>
</comment>
<dbReference type="InterPro" id="IPR007387">
    <property type="entry name" value="TRAP_DctQ"/>
</dbReference>
<dbReference type="PANTHER" id="PTHR35011:SF10">
    <property type="entry name" value="TRAP TRANSPORTER SMALL PERMEASE PROTEIN"/>
    <property type="match status" value="1"/>
</dbReference>